<proteinExistence type="predicted"/>
<reference evidence="3 4" key="1">
    <citation type="journal article" date="2020" name="Microorganisms">
        <title>Reliable Identification of Environmental Pseudomonas Isolates Using the rpoD Gene.</title>
        <authorList>
            <consortium name="The Broad Institute Genome Sequencing Platform"/>
            <person name="Girard L."/>
            <person name="Lood C."/>
            <person name="Rokni-Zadeh H."/>
            <person name="van Noort V."/>
            <person name="Lavigne R."/>
            <person name="De Mot R."/>
        </authorList>
    </citation>
    <scope>NUCLEOTIDE SEQUENCE [LARGE SCALE GENOMIC DNA]</scope>
    <source>
        <strain evidence="3 4">RW7P2</strain>
    </source>
</reference>
<protein>
    <submittedName>
        <fullName evidence="3">TniQ family protein</fullName>
    </submittedName>
</protein>
<dbReference type="Pfam" id="PF06527">
    <property type="entry name" value="TniQ"/>
    <property type="match status" value="1"/>
</dbReference>
<comment type="caution">
    <text evidence="3">The sequence shown here is derived from an EMBL/GenBank/DDBJ whole genome shotgun (WGS) entry which is preliminary data.</text>
</comment>
<evidence type="ECO:0000313" key="3">
    <source>
        <dbReference type="EMBL" id="MBC3478310.1"/>
    </source>
</evidence>
<dbReference type="Proteomes" id="UP000628086">
    <property type="component" value="Unassembled WGS sequence"/>
</dbReference>
<evidence type="ECO:0000256" key="1">
    <source>
        <dbReference type="SAM" id="MobiDB-lite"/>
    </source>
</evidence>
<accession>A0ABR6VD41</accession>
<evidence type="ECO:0000259" key="2">
    <source>
        <dbReference type="Pfam" id="PF06527"/>
    </source>
</evidence>
<gene>
    <name evidence="3" type="ORF">HU747_22225</name>
</gene>
<evidence type="ECO:0000313" key="4">
    <source>
        <dbReference type="Proteomes" id="UP000628086"/>
    </source>
</evidence>
<feature type="domain" description="TniQ" evidence="2">
    <location>
        <begin position="2"/>
        <end position="138"/>
    </location>
</feature>
<name>A0ABR6VD41_9PSED</name>
<dbReference type="InterPro" id="IPR009492">
    <property type="entry name" value="TniQ"/>
</dbReference>
<sequence>MPALQRDELFSSWLIRCSLHHACDAVEFAHWLWPKRRAWTSDIDQNICSLQLDALHMKSGISTGSLMASSLVPLCRHLGLTCPAKGIMPWVLSLGGRYLRRAGGLQYCPLCFAEGVPFYRQQWRMAWCTCCPDHGVMLCDHCPHCLAVLAPHRLTYRMRNLGQCHQCGQNLAETDTQAAGIDVLTWERCADAFFHGRPMQWGWPLMSVPEGFVFLREIHRLLRVLVSHPHANAERFLAEYGVDVDMDSRLDAGLTLECLPTEIRAAYLAAVGKIVTAGRQRFMATIELARFCPWLREAVSKSEQSYLRHLMPMSSAKSQTEIRTPRSRRSKPHSPGSVLKAWLRFKRRAQRAGVLT</sequence>
<organism evidence="3 4">
    <name type="scientific">Pseudomonas taiwanensis</name>
    <dbReference type="NCBI Taxonomy" id="470150"/>
    <lineage>
        <taxon>Bacteria</taxon>
        <taxon>Pseudomonadati</taxon>
        <taxon>Pseudomonadota</taxon>
        <taxon>Gammaproteobacteria</taxon>
        <taxon>Pseudomonadales</taxon>
        <taxon>Pseudomonadaceae</taxon>
        <taxon>Pseudomonas</taxon>
    </lineage>
</organism>
<dbReference type="EMBL" id="JABWRS010000022">
    <property type="protein sequence ID" value="MBC3478310.1"/>
    <property type="molecule type" value="Genomic_DNA"/>
</dbReference>
<keyword evidence="4" id="KW-1185">Reference proteome</keyword>
<feature type="region of interest" description="Disordered" evidence="1">
    <location>
        <begin position="316"/>
        <end position="336"/>
    </location>
</feature>